<name>A0A1Y1C0E0_9BURK</name>
<dbReference type="Proteomes" id="UP000218432">
    <property type="component" value="Chromosome 3"/>
</dbReference>
<reference evidence="2 3" key="1">
    <citation type="journal article" date="2017" name="Genome Announc.">
        <title>Complete Genome Sequence of Burkholderia stabilis FERMP-21014.</title>
        <authorList>
            <person name="Konishi K."/>
            <person name="Kumagai T."/>
            <person name="Sakasegawa S."/>
            <person name="Tamura T."/>
        </authorList>
    </citation>
    <scope>NUCLEOTIDE SEQUENCE [LARGE SCALE GENOMIC DNA]</scope>
    <source>
        <strain evidence="2 3">FERMP-21014</strain>
    </source>
</reference>
<organism evidence="2 3">
    <name type="scientific">Burkholderia stabilis</name>
    <dbReference type="NCBI Taxonomy" id="95485"/>
    <lineage>
        <taxon>Bacteria</taxon>
        <taxon>Pseudomonadati</taxon>
        <taxon>Pseudomonadota</taxon>
        <taxon>Betaproteobacteria</taxon>
        <taxon>Burkholderiales</taxon>
        <taxon>Burkholderiaceae</taxon>
        <taxon>Burkholderia</taxon>
        <taxon>Burkholderia cepacia complex</taxon>
    </lineage>
</organism>
<evidence type="ECO:0000313" key="3">
    <source>
        <dbReference type="Proteomes" id="UP000218432"/>
    </source>
</evidence>
<protein>
    <submittedName>
        <fullName evidence="2">Uncharacterized protein</fullName>
    </submittedName>
</protein>
<evidence type="ECO:0000313" key="2">
    <source>
        <dbReference type="EMBL" id="BAX63497.1"/>
    </source>
</evidence>
<sequence>MRSHGFHGWSPTMQHTIEQASGLGGVNRAARKETAHD</sequence>
<gene>
    <name evidence="2" type="ORF">BSFP_063700</name>
</gene>
<accession>A0A1Y1C0E0</accession>
<feature type="region of interest" description="Disordered" evidence="1">
    <location>
        <begin position="1"/>
        <end position="37"/>
    </location>
</feature>
<dbReference type="EMBL" id="AP018113">
    <property type="protein sequence ID" value="BAX63497.1"/>
    <property type="molecule type" value="Genomic_DNA"/>
</dbReference>
<evidence type="ECO:0000256" key="1">
    <source>
        <dbReference type="SAM" id="MobiDB-lite"/>
    </source>
</evidence>
<dbReference type="AlphaFoldDB" id="A0A1Y1C0E0"/>
<proteinExistence type="predicted"/>